<accession>A0A7Z0JBM1</accession>
<proteinExistence type="predicted"/>
<dbReference type="Proteomes" id="UP000572051">
    <property type="component" value="Unassembled WGS sequence"/>
</dbReference>
<dbReference type="GO" id="GO:0016709">
    <property type="term" value="F:oxidoreductase activity, acting on paired donors, with incorporation or reduction of molecular oxygen, NAD(P)H as one donor, and incorporation of one atom of oxygen"/>
    <property type="evidence" value="ECO:0007669"/>
    <property type="project" value="UniProtKB-ARBA"/>
</dbReference>
<dbReference type="Gene3D" id="3.30.70.2450">
    <property type="match status" value="1"/>
</dbReference>
<protein>
    <submittedName>
        <fullName evidence="5">2-polyprenyl-6-methoxyphenol hydroxylase-like FAD-dependent oxidoreductase</fullName>
    </submittedName>
</protein>
<sequence>MDVLIVGGGPVGMLLGCELRQRGLSVRIVDAGRDSGPHSRANVVWPRNLELLDRVGATARLLERGHRLSGTSFYSSGRRIGTAYMSGLGDTPHPYAVMISQNETERVLAERLGELGTAVETGVRLVGVDSAGSGASGDRPAARLEHPDGRVEEVEPSWLVGADGAHSTVRSLLGIGYTGRQPELTFAITDAELTTGLSADLSHYCYSPRGAVVLGPMGGGVFRLAVNVAPDAHPERPGPEVFQRVLDERAGGGSTVERLRWSALFQVRCRLAETFRVGRCFLVGDAAHIISPAGGQGMNTGMQDAVNLAWRLGGVLGGELDDAVLDGYDTERRTVSHRVARSTAFMTRFGVVTTPVRTVVRDTAFRVADRTGALQRYMAPRLSQTDIGYEQEEAGGPLAAVRALGRRTVPVGGRLPAVFEGPADRPEPARWPVLDRDRYTLVLWHGRGTVSGDPALRRSRVRALTADRAAVVEPGRTVHPSVARALGTDPVAVVVRPDGHVHARVAPDDTGRLAGVLDALPLATVRSGR</sequence>
<dbReference type="PANTHER" id="PTHR43004:SF19">
    <property type="entry name" value="BINDING MONOOXYGENASE, PUTATIVE (JCVI)-RELATED"/>
    <property type="match status" value="1"/>
</dbReference>
<evidence type="ECO:0000313" key="6">
    <source>
        <dbReference type="Proteomes" id="UP000572051"/>
    </source>
</evidence>
<comment type="cofactor">
    <cofactor evidence="1">
        <name>FAD</name>
        <dbReference type="ChEBI" id="CHEBI:57692"/>
    </cofactor>
</comment>
<comment type="caution">
    <text evidence="5">The sequence shown here is derived from an EMBL/GenBank/DDBJ whole genome shotgun (WGS) entry which is preliminary data.</text>
</comment>
<keyword evidence="2" id="KW-0285">Flavoprotein</keyword>
<dbReference type="PRINTS" id="PR00420">
    <property type="entry name" value="RNGMNOXGNASE"/>
</dbReference>
<evidence type="ECO:0000256" key="1">
    <source>
        <dbReference type="ARBA" id="ARBA00001974"/>
    </source>
</evidence>
<dbReference type="Pfam" id="PF01494">
    <property type="entry name" value="FAD_binding_3"/>
    <property type="match status" value="1"/>
</dbReference>
<dbReference type="InterPro" id="IPR002938">
    <property type="entry name" value="FAD-bd"/>
</dbReference>
<dbReference type="AlphaFoldDB" id="A0A7Z0JBM1"/>
<reference evidence="5 6" key="1">
    <citation type="submission" date="2020-07" db="EMBL/GenBank/DDBJ databases">
        <title>Sequencing the genomes of 1000 actinobacteria strains.</title>
        <authorList>
            <person name="Klenk H.-P."/>
        </authorList>
    </citation>
    <scope>NUCLEOTIDE SEQUENCE [LARGE SCALE GENOMIC DNA]</scope>
    <source>
        <strain evidence="5 6">DSM 44442</strain>
    </source>
</reference>
<dbReference type="GO" id="GO:0071949">
    <property type="term" value="F:FAD binding"/>
    <property type="evidence" value="ECO:0007669"/>
    <property type="project" value="InterPro"/>
</dbReference>
<dbReference type="Gene3D" id="3.50.50.60">
    <property type="entry name" value="FAD/NAD(P)-binding domain"/>
    <property type="match status" value="1"/>
</dbReference>
<dbReference type="InterPro" id="IPR036188">
    <property type="entry name" value="FAD/NAD-bd_sf"/>
</dbReference>
<evidence type="ECO:0000256" key="2">
    <source>
        <dbReference type="ARBA" id="ARBA00022630"/>
    </source>
</evidence>
<evidence type="ECO:0000259" key="4">
    <source>
        <dbReference type="Pfam" id="PF01494"/>
    </source>
</evidence>
<evidence type="ECO:0000313" key="5">
    <source>
        <dbReference type="EMBL" id="NYJ35584.1"/>
    </source>
</evidence>
<dbReference type="RefSeq" id="WP_179824833.1">
    <property type="nucleotide sequence ID" value="NZ_JACCFS010000001.1"/>
</dbReference>
<gene>
    <name evidence="5" type="ORF">HNR10_003465</name>
</gene>
<keyword evidence="3" id="KW-0274">FAD</keyword>
<name>A0A7Z0JBM1_9ACTN</name>
<feature type="domain" description="FAD-binding" evidence="4">
    <location>
        <begin position="2"/>
        <end position="342"/>
    </location>
</feature>
<keyword evidence="6" id="KW-1185">Reference proteome</keyword>
<dbReference type="SUPFAM" id="SSF51905">
    <property type="entry name" value="FAD/NAD(P)-binding domain"/>
    <property type="match status" value="1"/>
</dbReference>
<dbReference type="InterPro" id="IPR050641">
    <property type="entry name" value="RIFMO-like"/>
</dbReference>
<evidence type="ECO:0000256" key="3">
    <source>
        <dbReference type="ARBA" id="ARBA00022827"/>
    </source>
</evidence>
<dbReference type="PANTHER" id="PTHR43004">
    <property type="entry name" value="TRK SYSTEM POTASSIUM UPTAKE PROTEIN"/>
    <property type="match status" value="1"/>
</dbReference>
<dbReference type="EMBL" id="JACCFS010000001">
    <property type="protein sequence ID" value="NYJ35584.1"/>
    <property type="molecule type" value="Genomic_DNA"/>
</dbReference>
<organism evidence="5 6">
    <name type="scientific">Nocardiopsis aegyptia</name>
    <dbReference type="NCBI Taxonomy" id="220378"/>
    <lineage>
        <taxon>Bacteria</taxon>
        <taxon>Bacillati</taxon>
        <taxon>Actinomycetota</taxon>
        <taxon>Actinomycetes</taxon>
        <taxon>Streptosporangiales</taxon>
        <taxon>Nocardiopsidaceae</taxon>
        <taxon>Nocardiopsis</taxon>
    </lineage>
</organism>